<dbReference type="PANTHER" id="PTHR34406">
    <property type="entry name" value="PROTEIN YCEI"/>
    <property type="match status" value="1"/>
</dbReference>
<dbReference type="InterPro" id="IPR036761">
    <property type="entry name" value="TTHA0802/YceI-like_sf"/>
</dbReference>
<sequence>MKAITFMQLKCAELVEYLDKATGVLVDTLPPEHFEARHIPGAVNACVYEVTFLDSMAELVKDKATPIVLYGAGTESYDCFCAAEKLKRAGYTDLAVFPGGLTEWLEHGRALDGVAADSMEAPHPMLHLEKRVYKLLREDSVIRWTGRNNNGGHRGTLCFSAGEVDATAGLSGDFTLDMNSIRNVDLEGDPLHAVLESHLKSDDFFFVKMFPEARFTAREIRLTDDAQATRPNAMIQGTLAMRGVHNEIAFPAHVRNLDEERIVVMGNLDFDRTQWGIIYGSSRFFQYLSYHLVFDFISIDFRIVLK</sequence>
<dbReference type="SMART" id="SM00867">
    <property type="entry name" value="YceI"/>
    <property type="match status" value="1"/>
</dbReference>
<dbReference type="PANTHER" id="PTHR34406:SF1">
    <property type="entry name" value="PROTEIN YCEI"/>
    <property type="match status" value="1"/>
</dbReference>
<protein>
    <submittedName>
        <fullName evidence="2">YceI family protein</fullName>
    </submittedName>
</protein>
<dbReference type="EMBL" id="LT907975">
    <property type="protein sequence ID" value="SOB58763.1"/>
    <property type="molecule type" value="Genomic_DNA"/>
</dbReference>
<dbReference type="RefSeq" id="WP_097011756.1">
    <property type="nucleotide sequence ID" value="NZ_LT907975.1"/>
</dbReference>
<evidence type="ECO:0000313" key="3">
    <source>
        <dbReference type="Proteomes" id="UP000219215"/>
    </source>
</evidence>
<dbReference type="Pfam" id="PF04264">
    <property type="entry name" value="YceI"/>
    <property type="match status" value="1"/>
</dbReference>
<feature type="domain" description="Rhodanese" evidence="1">
    <location>
        <begin position="19"/>
        <end position="113"/>
    </location>
</feature>
<dbReference type="Gene3D" id="3.40.250.10">
    <property type="entry name" value="Rhodanese-like domain"/>
    <property type="match status" value="1"/>
</dbReference>
<dbReference type="InterPro" id="IPR001763">
    <property type="entry name" value="Rhodanese-like_dom"/>
</dbReference>
<dbReference type="Proteomes" id="UP000219215">
    <property type="component" value="Chromosome DPRO"/>
</dbReference>
<dbReference type="SUPFAM" id="SSF52821">
    <property type="entry name" value="Rhodanese/Cell cycle control phosphatase"/>
    <property type="match status" value="1"/>
</dbReference>
<dbReference type="OrthoDB" id="9811006at2"/>
<dbReference type="CDD" id="cd00158">
    <property type="entry name" value="RHOD"/>
    <property type="match status" value="1"/>
</dbReference>
<dbReference type="InterPro" id="IPR007372">
    <property type="entry name" value="Lipid/polyisoprenoid-bd_YceI"/>
</dbReference>
<reference evidence="3" key="1">
    <citation type="submission" date="2017-09" db="EMBL/GenBank/DDBJ databases">
        <authorList>
            <person name="Regsiter A."/>
            <person name="William W."/>
        </authorList>
    </citation>
    <scope>NUCLEOTIDE SEQUENCE [LARGE SCALE GENOMIC DNA]</scope>
    <source>
        <strain evidence="3">500-1</strain>
    </source>
</reference>
<accession>A0A2C8F9Q0</accession>
<dbReference type="Gene3D" id="2.40.128.110">
    <property type="entry name" value="Lipid/polyisoprenoid-binding, YceI-like"/>
    <property type="match status" value="1"/>
</dbReference>
<dbReference type="SUPFAM" id="SSF101874">
    <property type="entry name" value="YceI-like"/>
    <property type="match status" value="1"/>
</dbReference>
<evidence type="ECO:0000259" key="1">
    <source>
        <dbReference type="PROSITE" id="PS50206"/>
    </source>
</evidence>
<keyword evidence="3" id="KW-1185">Reference proteome</keyword>
<dbReference type="SMART" id="SM00450">
    <property type="entry name" value="RHOD"/>
    <property type="match status" value="1"/>
</dbReference>
<organism evidence="2 3">
    <name type="scientific">Pseudodesulfovibrio profundus</name>
    <dbReference type="NCBI Taxonomy" id="57320"/>
    <lineage>
        <taxon>Bacteria</taxon>
        <taxon>Pseudomonadati</taxon>
        <taxon>Thermodesulfobacteriota</taxon>
        <taxon>Desulfovibrionia</taxon>
        <taxon>Desulfovibrionales</taxon>
        <taxon>Desulfovibrionaceae</taxon>
    </lineage>
</organism>
<dbReference type="Pfam" id="PF00581">
    <property type="entry name" value="Rhodanese"/>
    <property type="match status" value="1"/>
</dbReference>
<dbReference type="PROSITE" id="PS50206">
    <property type="entry name" value="RHODANESE_3"/>
    <property type="match status" value="1"/>
</dbReference>
<dbReference type="KEGG" id="pprf:DPRO_1863"/>
<name>A0A2C8F9Q0_9BACT</name>
<gene>
    <name evidence="2" type="ORF">DPRO_1863</name>
</gene>
<dbReference type="InterPro" id="IPR036873">
    <property type="entry name" value="Rhodanese-like_dom_sf"/>
</dbReference>
<dbReference type="AlphaFoldDB" id="A0A2C8F9Q0"/>
<proteinExistence type="predicted"/>
<evidence type="ECO:0000313" key="2">
    <source>
        <dbReference type="EMBL" id="SOB58763.1"/>
    </source>
</evidence>